<dbReference type="EMBL" id="QJRO01000003">
    <property type="protein sequence ID" value="PYB84247.1"/>
    <property type="molecule type" value="Genomic_DNA"/>
</dbReference>
<gene>
    <name evidence="2" type="ORF">DMX07_06805</name>
</gene>
<sequence length="61" mass="6648">MVAGQPVETRMPRGPAQRIATITSKTGPFEAGRDKVRRTHRGHPTPSAIAITSAHWNNCQV</sequence>
<protein>
    <submittedName>
        <fullName evidence="2">Uncharacterized protein</fullName>
    </submittedName>
</protein>
<proteinExistence type="predicted"/>
<accession>A0A2V4ISY5</accession>
<feature type="region of interest" description="Disordered" evidence="1">
    <location>
        <begin position="24"/>
        <end position="46"/>
    </location>
</feature>
<comment type="caution">
    <text evidence="2">The sequence shown here is derived from an EMBL/GenBank/DDBJ whole genome shotgun (WGS) entry which is preliminary data.</text>
</comment>
<dbReference type="Proteomes" id="UP000247620">
    <property type="component" value="Unassembled WGS sequence"/>
</dbReference>
<evidence type="ECO:0000313" key="3">
    <source>
        <dbReference type="Proteomes" id="UP000247620"/>
    </source>
</evidence>
<name>A0A2V4ISY5_9PSED</name>
<evidence type="ECO:0000256" key="1">
    <source>
        <dbReference type="SAM" id="MobiDB-lite"/>
    </source>
</evidence>
<evidence type="ECO:0000313" key="2">
    <source>
        <dbReference type="EMBL" id="PYB84247.1"/>
    </source>
</evidence>
<organism evidence="2 3">
    <name type="scientific">Pseudomonas soli</name>
    <dbReference type="NCBI Taxonomy" id="1306993"/>
    <lineage>
        <taxon>Bacteria</taxon>
        <taxon>Pseudomonadati</taxon>
        <taxon>Pseudomonadota</taxon>
        <taxon>Gammaproteobacteria</taxon>
        <taxon>Pseudomonadales</taxon>
        <taxon>Pseudomonadaceae</taxon>
        <taxon>Pseudomonas</taxon>
    </lineage>
</organism>
<reference evidence="2 3" key="1">
    <citation type="submission" date="2018-06" db="EMBL/GenBank/DDBJ databases">
        <title>Pseudomonas diversity within urban Lake Michigan freshwaters.</title>
        <authorList>
            <person name="Batrich M."/>
            <person name="Hatzopoulos T."/>
            <person name="Putonti C."/>
        </authorList>
    </citation>
    <scope>NUCLEOTIDE SEQUENCE [LARGE SCALE GENOMIC DNA]</scope>
    <source>
        <strain evidence="2 3">LBp-160603</strain>
    </source>
</reference>
<dbReference type="AlphaFoldDB" id="A0A2V4ISY5"/>